<dbReference type="EMBL" id="CP047650">
    <property type="protein sequence ID" value="QHJ00201.1"/>
    <property type="molecule type" value="Genomic_DNA"/>
</dbReference>
<dbReference type="Proteomes" id="UP000464787">
    <property type="component" value="Chromosome"/>
</dbReference>
<dbReference type="RefSeq" id="WP_160554011.1">
    <property type="nucleotide sequence ID" value="NZ_CP047650.1"/>
</dbReference>
<sequence length="549" mass="59490">MKEGFRQSMAWLHTWSGLLVGWVLFLVFCGGTSSYFKDEITFWMKPELHRAASEPVSPERAAQAAVDYLQKHGADAQRWFISLPTEREPMDRMFWNPKPQPPRPGEAAPRRAAFKSVNLDPATGEPSTGARETRGGEFLYRLHYDLHYMPAIWARWIVGFCAMFMLVAILSGIVTHKRIFKDFFTFRPKKGQRSWLDAHNATAVLALPFHLMITYTGLVTLMFMYMPSALQAAYQGDTKAFNAEMFPAFSARNEKPAGQPATLAAIAPLMAQARQHWGEGAQVGRLVVTNPNDANAVITITKQDGQDMSSDQPSMVFHGVTGELQQANGDTPGGAVQTRGVLYGLHLAHFSNPLMRGLFFLSGLGGCVMVATGLLLWGVKERQKYAKALKAGGRVGFGLRLVDGLNVAAIAGLPIAFATYFWANRLLPVGIAGRPQEEITCFFAAWGVAAVAGLAWPSRRMWQIQLWLGAVLFACVPLLNAFTGPGNLVMAMANGLWAVAGFDLVCLGLGLALAGAAWHVGKRKAAAKARAAPARAAASAGAGELGAAP</sequence>
<feature type="transmembrane region" description="Helical" evidence="1">
    <location>
        <begin position="400"/>
        <end position="423"/>
    </location>
</feature>
<reference evidence="2 3" key="1">
    <citation type="submission" date="2020-01" db="EMBL/GenBank/DDBJ databases">
        <title>Genome sequencing of strain KACC 21265.</title>
        <authorList>
            <person name="Heo J."/>
            <person name="Kim S.-J."/>
            <person name="Kim J.-S."/>
            <person name="Hong S.-B."/>
            <person name="Kwon S.-W."/>
        </authorList>
    </citation>
    <scope>NUCLEOTIDE SEQUENCE [LARGE SCALE GENOMIC DNA]</scope>
    <source>
        <strain evidence="2 3">KACC 21265</strain>
    </source>
</reference>
<evidence type="ECO:0000313" key="2">
    <source>
        <dbReference type="EMBL" id="QHJ00201.1"/>
    </source>
</evidence>
<dbReference type="Pfam" id="PF03929">
    <property type="entry name" value="PepSY_TM"/>
    <property type="match status" value="1"/>
</dbReference>
<accession>A0A857J822</accession>
<proteinExistence type="predicted"/>
<evidence type="ECO:0000256" key="1">
    <source>
        <dbReference type="SAM" id="Phobius"/>
    </source>
</evidence>
<gene>
    <name evidence="2" type="ORF">GT347_20795</name>
</gene>
<dbReference type="InterPro" id="IPR005625">
    <property type="entry name" value="PepSY-ass_TM"/>
</dbReference>
<name>A0A857J822_9BURK</name>
<keyword evidence="1" id="KW-0472">Membrane</keyword>
<feature type="transmembrane region" description="Helical" evidence="1">
    <location>
        <begin position="195"/>
        <end position="218"/>
    </location>
</feature>
<keyword evidence="1" id="KW-0812">Transmembrane</keyword>
<feature type="transmembrane region" description="Helical" evidence="1">
    <location>
        <begin position="439"/>
        <end position="457"/>
    </location>
</feature>
<evidence type="ECO:0000313" key="3">
    <source>
        <dbReference type="Proteomes" id="UP000464787"/>
    </source>
</evidence>
<keyword evidence="3" id="KW-1185">Reference proteome</keyword>
<feature type="transmembrane region" description="Helical" evidence="1">
    <location>
        <begin position="152"/>
        <end position="174"/>
    </location>
</feature>
<feature type="transmembrane region" description="Helical" evidence="1">
    <location>
        <begin position="495"/>
        <end position="520"/>
    </location>
</feature>
<dbReference type="PANTHER" id="PTHR34219:SF4">
    <property type="entry name" value="PEPSY DOMAIN-CONTAINING PROTEIN"/>
    <property type="match status" value="1"/>
</dbReference>
<organism evidence="2 3">
    <name type="scientific">Xylophilus rhododendri</name>
    <dbReference type="NCBI Taxonomy" id="2697032"/>
    <lineage>
        <taxon>Bacteria</taxon>
        <taxon>Pseudomonadati</taxon>
        <taxon>Pseudomonadota</taxon>
        <taxon>Betaproteobacteria</taxon>
        <taxon>Burkholderiales</taxon>
        <taxon>Xylophilus</taxon>
    </lineage>
</organism>
<feature type="transmembrane region" description="Helical" evidence="1">
    <location>
        <begin position="12"/>
        <end position="36"/>
    </location>
</feature>
<dbReference type="AlphaFoldDB" id="A0A857J822"/>
<feature type="transmembrane region" description="Helical" evidence="1">
    <location>
        <begin position="358"/>
        <end position="379"/>
    </location>
</feature>
<dbReference type="PANTHER" id="PTHR34219">
    <property type="entry name" value="IRON-REGULATED INNER MEMBRANE PROTEIN-RELATED"/>
    <property type="match status" value="1"/>
</dbReference>
<dbReference type="KEGG" id="xyk:GT347_20795"/>
<keyword evidence="1" id="KW-1133">Transmembrane helix</keyword>
<protein>
    <submittedName>
        <fullName evidence="2">PepSY domain-containing protein</fullName>
    </submittedName>
</protein>
<feature type="transmembrane region" description="Helical" evidence="1">
    <location>
        <begin position="464"/>
        <end position="483"/>
    </location>
</feature>